<dbReference type="EMBL" id="VCAU01000123">
    <property type="protein sequence ID" value="KAF9884406.1"/>
    <property type="molecule type" value="Genomic_DNA"/>
</dbReference>
<sequence>MQLLSYLILATAATAISATSTAADTAEPVPESPGNFSTRGLDRYYHMDCEDDRSHYDTDECRDAGWYCTEDGVIDNIEDDEPADCERYCDCLMIWVGPPAWMPCSDPSRCQ</sequence>
<proteinExistence type="predicted"/>
<evidence type="ECO:0000313" key="3">
    <source>
        <dbReference type="EMBL" id="KAF9884406.1"/>
    </source>
</evidence>
<reference evidence="3" key="1">
    <citation type="journal article" date="2019" name="Beilstein J. Org. Chem.">
        <title>Nanangenines: drimane sesquiterpenoids as the dominant metabolite cohort of a novel Australian fungus, Aspergillus nanangensis.</title>
        <authorList>
            <person name="Lacey H.J."/>
            <person name="Gilchrist C.L.M."/>
            <person name="Crombie A."/>
            <person name="Kalaitzis J.A."/>
            <person name="Vuong D."/>
            <person name="Rutledge P.J."/>
            <person name="Turner P."/>
            <person name="Pitt J.I."/>
            <person name="Lacey E."/>
            <person name="Chooi Y.H."/>
            <person name="Piggott A.M."/>
        </authorList>
    </citation>
    <scope>NUCLEOTIDE SEQUENCE</scope>
    <source>
        <strain evidence="3">MST-FP2251</strain>
    </source>
</reference>
<feature type="signal peptide" evidence="2">
    <location>
        <begin position="1"/>
        <end position="18"/>
    </location>
</feature>
<accession>A0AAD4CDG2</accession>
<reference evidence="3" key="2">
    <citation type="submission" date="2020-02" db="EMBL/GenBank/DDBJ databases">
        <authorList>
            <person name="Gilchrist C.L.M."/>
            <person name="Chooi Y.-H."/>
        </authorList>
    </citation>
    <scope>NUCLEOTIDE SEQUENCE</scope>
    <source>
        <strain evidence="3">MST-FP2251</strain>
    </source>
</reference>
<feature type="region of interest" description="Disordered" evidence="1">
    <location>
        <begin position="20"/>
        <end position="39"/>
    </location>
</feature>
<keyword evidence="2" id="KW-0732">Signal</keyword>
<evidence type="ECO:0000256" key="1">
    <source>
        <dbReference type="SAM" id="MobiDB-lite"/>
    </source>
</evidence>
<keyword evidence="4" id="KW-1185">Reference proteome</keyword>
<name>A0AAD4CDG2_ASPNN</name>
<dbReference type="AlphaFoldDB" id="A0AAD4CDG2"/>
<evidence type="ECO:0000256" key="2">
    <source>
        <dbReference type="SAM" id="SignalP"/>
    </source>
</evidence>
<dbReference type="Proteomes" id="UP001194746">
    <property type="component" value="Unassembled WGS sequence"/>
</dbReference>
<gene>
    <name evidence="3" type="ORF">FE257_001806</name>
</gene>
<comment type="caution">
    <text evidence="3">The sequence shown here is derived from an EMBL/GenBank/DDBJ whole genome shotgun (WGS) entry which is preliminary data.</text>
</comment>
<feature type="chain" id="PRO_5042062482" evidence="2">
    <location>
        <begin position="19"/>
        <end position="111"/>
    </location>
</feature>
<evidence type="ECO:0000313" key="4">
    <source>
        <dbReference type="Proteomes" id="UP001194746"/>
    </source>
</evidence>
<organism evidence="3 4">
    <name type="scientific">Aspergillus nanangensis</name>
    <dbReference type="NCBI Taxonomy" id="2582783"/>
    <lineage>
        <taxon>Eukaryota</taxon>
        <taxon>Fungi</taxon>
        <taxon>Dikarya</taxon>
        <taxon>Ascomycota</taxon>
        <taxon>Pezizomycotina</taxon>
        <taxon>Eurotiomycetes</taxon>
        <taxon>Eurotiomycetidae</taxon>
        <taxon>Eurotiales</taxon>
        <taxon>Aspergillaceae</taxon>
        <taxon>Aspergillus</taxon>
        <taxon>Aspergillus subgen. Circumdati</taxon>
    </lineage>
</organism>
<protein>
    <submittedName>
        <fullName evidence="3">Uncharacterized protein</fullName>
    </submittedName>
</protein>